<evidence type="ECO:0000256" key="2">
    <source>
        <dbReference type="ARBA" id="ARBA00022679"/>
    </source>
</evidence>
<dbReference type="InterPro" id="IPR029063">
    <property type="entry name" value="SAM-dependent_MTases_sf"/>
</dbReference>
<evidence type="ECO:0000313" key="5">
    <source>
        <dbReference type="Proteomes" id="UP000639419"/>
    </source>
</evidence>
<proteinExistence type="predicted"/>
<evidence type="ECO:0000256" key="1">
    <source>
        <dbReference type="ARBA" id="ARBA00022676"/>
    </source>
</evidence>
<keyword evidence="2" id="KW-0808">Transferase</keyword>
<dbReference type="PANTHER" id="PTHR12526:SF510">
    <property type="entry name" value="D-INOSITOL 3-PHOSPHATE GLYCOSYLTRANSFERASE"/>
    <property type="match status" value="1"/>
</dbReference>
<dbReference type="Gene3D" id="3.40.50.2000">
    <property type="entry name" value="Glycogen Phosphorylase B"/>
    <property type="match status" value="2"/>
</dbReference>
<keyword evidence="1" id="KW-0328">Glycosyltransferase</keyword>
<dbReference type="Pfam" id="PF00534">
    <property type="entry name" value="Glycos_transf_1"/>
    <property type="match status" value="1"/>
</dbReference>
<dbReference type="PANTHER" id="PTHR12526">
    <property type="entry name" value="GLYCOSYLTRANSFERASE"/>
    <property type="match status" value="1"/>
</dbReference>
<dbReference type="CDD" id="cd03801">
    <property type="entry name" value="GT4_PimA-like"/>
    <property type="match status" value="1"/>
</dbReference>
<evidence type="ECO:0000313" key="4">
    <source>
        <dbReference type="EMBL" id="NUB19543.1"/>
    </source>
</evidence>
<dbReference type="InterPro" id="IPR001296">
    <property type="entry name" value="Glyco_trans_1"/>
</dbReference>
<dbReference type="Proteomes" id="UP000639419">
    <property type="component" value="Unassembled WGS sequence"/>
</dbReference>
<protein>
    <submittedName>
        <fullName evidence="4">Glycosyltransferase</fullName>
    </submittedName>
</protein>
<evidence type="ECO:0000259" key="3">
    <source>
        <dbReference type="Pfam" id="PF00534"/>
    </source>
</evidence>
<name>A0ABX2L192_9PROT</name>
<sequence>MPCSPLVIFSPLPPVQNGIADYCAELLPWHTQDFDCTVVLDNAAPEPEVLAKVKIIRLAEYETRWNDFAGVPHLYHLGNNPDHVYLFPIAMRRPGVVVLHDASLHYLVDCQTLRWGDIDGYVEALTREYGYSGALLAEQFRNHGWRETSMFYALPMNRSILARSRSVIVHSRYAMGKALAQVPEADVVSIPHHIAPAALANDHVPQADARRRIGADQDELLLISLGFVTGAKRIDCILRSLARLRGKLPPFRYIIAGAAQPDQYDVQADIRRLGLEDRVTVTGYLSESLFFDYVAAADVVLNLRYPTGGETSGTLIRALGTGACTVVVDHGPFAEIPDGAAVKLAWGSDFEERLERSLLELAHAPDQRRQIGEAARAYIRDAHAIQRSAAAYRDVILAAQNKPEEPWAVSAAWEFATPSSHEAALSRLGVVKVQPGDLWWRQAAVPVKSDPIQVVTCLPHAASTQYMADLFGHIRETVQNVHRAQLIKALTQRYRRSCDLLLVAQPIEAVDRFWDLLVQANRALSFGGLLVLDLWQDDKDNTPPELAHPEDIDALLLRAGFRLRRRWIGPDDVSFALDLADPEGWQREPHAEGCWQAVKISEFIAPPDHWSHNKVAKLSQRVITDRADASLSSVEA</sequence>
<keyword evidence="5" id="KW-1185">Reference proteome</keyword>
<dbReference type="SUPFAM" id="SSF53756">
    <property type="entry name" value="UDP-Glycosyltransferase/glycogen phosphorylase"/>
    <property type="match status" value="1"/>
</dbReference>
<dbReference type="SUPFAM" id="SSF53335">
    <property type="entry name" value="S-adenosyl-L-methionine-dependent methyltransferases"/>
    <property type="match status" value="1"/>
</dbReference>
<dbReference type="EMBL" id="WHOR01000055">
    <property type="protein sequence ID" value="NUB19543.1"/>
    <property type="molecule type" value="Genomic_DNA"/>
</dbReference>
<gene>
    <name evidence="4" type="ORF">GBZ26_10000</name>
</gene>
<reference evidence="4 5" key="1">
    <citation type="submission" date="2019-10" db="EMBL/GenBank/DDBJ databases">
        <title>Genome sequence of Azospirillum formosense CC-Nfb-7.</title>
        <authorList>
            <person name="Ambrosini A."/>
            <person name="Sant'Anna F.H."/>
            <person name="Cassan F.D."/>
            <person name="Souza E.M."/>
            <person name="Passaglia L.M.P."/>
        </authorList>
    </citation>
    <scope>NUCLEOTIDE SEQUENCE [LARGE SCALE GENOMIC DNA]</scope>
    <source>
        <strain evidence="4 5">CC-NFb-7</strain>
    </source>
</reference>
<accession>A0ABX2L192</accession>
<dbReference type="RefSeq" id="WP_222071479.1">
    <property type="nucleotide sequence ID" value="NZ_BAABCC010000001.1"/>
</dbReference>
<organism evidence="4 5">
    <name type="scientific">Azospirillum formosense</name>
    <dbReference type="NCBI Taxonomy" id="861533"/>
    <lineage>
        <taxon>Bacteria</taxon>
        <taxon>Pseudomonadati</taxon>
        <taxon>Pseudomonadota</taxon>
        <taxon>Alphaproteobacteria</taxon>
        <taxon>Rhodospirillales</taxon>
        <taxon>Azospirillaceae</taxon>
        <taxon>Azospirillum</taxon>
    </lineage>
</organism>
<comment type="caution">
    <text evidence="4">The sequence shown here is derived from an EMBL/GenBank/DDBJ whole genome shotgun (WGS) entry which is preliminary data.</text>
</comment>
<feature type="domain" description="Glycosyl transferase family 1" evidence="3">
    <location>
        <begin position="208"/>
        <end position="376"/>
    </location>
</feature>